<dbReference type="EMBL" id="JAVRRA010002366">
    <property type="protein sequence ID" value="KAK5277891.1"/>
    <property type="molecule type" value="Genomic_DNA"/>
</dbReference>
<dbReference type="Proteomes" id="UP001357485">
    <property type="component" value="Unassembled WGS sequence"/>
</dbReference>
<evidence type="ECO:0000313" key="1">
    <source>
        <dbReference type="EMBL" id="KAK5277891.1"/>
    </source>
</evidence>
<feature type="non-terminal residue" evidence="1">
    <location>
        <position position="227"/>
    </location>
</feature>
<comment type="caution">
    <text evidence="1">The sequence shown here is derived from an EMBL/GenBank/DDBJ whole genome shotgun (WGS) entry which is preliminary data.</text>
</comment>
<evidence type="ECO:0000313" key="2">
    <source>
        <dbReference type="Proteomes" id="UP001357485"/>
    </source>
</evidence>
<organism evidence="1 2">
    <name type="scientific">Cryomyces antarcticus</name>
    <dbReference type="NCBI Taxonomy" id="329879"/>
    <lineage>
        <taxon>Eukaryota</taxon>
        <taxon>Fungi</taxon>
        <taxon>Dikarya</taxon>
        <taxon>Ascomycota</taxon>
        <taxon>Pezizomycotina</taxon>
        <taxon>Dothideomycetes</taxon>
        <taxon>Dothideomycetes incertae sedis</taxon>
        <taxon>Cryomyces</taxon>
    </lineage>
</organism>
<name>A0ABR0M2T2_9PEZI</name>
<protein>
    <submittedName>
        <fullName evidence="1">Uncharacterized protein</fullName>
    </submittedName>
</protein>
<accession>A0ABR0M2T2</accession>
<keyword evidence="2" id="KW-1185">Reference proteome</keyword>
<proteinExistence type="predicted"/>
<gene>
    <name evidence="1" type="ORF">LTR16_009231</name>
</gene>
<sequence>MHSIALVGSGHSERAMRQSRNMFARIRDSQQETKQAKTELVEQIDEAIETMGRFLLKRGIVLSPTASTELMWIMIENGGLVTPVAEHLLAGLGPDSIAQLPASDVNLLMQVQAGMILNDSISNIAGAARFAYMLEVIVSRSLIPDLRTEDLTDKTLINLNRGDLTRLWHSYRYPVAEPLFSPVQYPSYSPAFLPATPAFDDSFDPYASSTDNKGSIVITDLLEKAHG</sequence>
<reference evidence="1 2" key="1">
    <citation type="submission" date="2023-08" db="EMBL/GenBank/DDBJ databases">
        <title>Black Yeasts Isolated from many extreme environments.</title>
        <authorList>
            <person name="Coleine C."/>
            <person name="Stajich J.E."/>
            <person name="Selbmann L."/>
        </authorList>
    </citation>
    <scope>NUCLEOTIDE SEQUENCE [LARGE SCALE GENOMIC DNA]</scope>
    <source>
        <strain evidence="1 2">CCFEE 536</strain>
    </source>
</reference>